<keyword evidence="2" id="KW-1133">Transmembrane helix</keyword>
<dbReference type="AlphaFoldDB" id="A0A5B7C3I6"/>
<evidence type="ECO:0000256" key="1">
    <source>
        <dbReference type="SAM" id="MobiDB-lite"/>
    </source>
</evidence>
<keyword evidence="2" id="KW-0812">Transmembrane</keyword>
<evidence type="ECO:0008006" key="4">
    <source>
        <dbReference type="Google" id="ProtNLM"/>
    </source>
</evidence>
<name>A0A5B7C3I6_DAVIN</name>
<protein>
    <recommendedName>
        <fullName evidence="4">Transmembrane protein</fullName>
    </recommendedName>
</protein>
<sequence>MATTILHNIFFSVSPYSPKCSTKQTLALNPSSQFLSSKSLSKLKKQSLISTIQIKQLRSRKSHSLPVVFAAQSNFLRVLQTAWKVGKDGIETGTNLVPDSVPRPVARISVTIVAVTLALFVFKSFLSTVFFVLAMMGVIYFTFIALNKDEGPRGGGPGGGTTSTEDSLEEARRIMEKYK</sequence>
<evidence type="ECO:0000256" key="2">
    <source>
        <dbReference type="SAM" id="Phobius"/>
    </source>
</evidence>
<gene>
    <name evidence="3" type="ORF">Din_044799</name>
</gene>
<keyword evidence="2" id="KW-0472">Membrane</keyword>
<organism evidence="3">
    <name type="scientific">Davidia involucrata</name>
    <name type="common">Dove tree</name>
    <dbReference type="NCBI Taxonomy" id="16924"/>
    <lineage>
        <taxon>Eukaryota</taxon>
        <taxon>Viridiplantae</taxon>
        <taxon>Streptophyta</taxon>
        <taxon>Embryophyta</taxon>
        <taxon>Tracheophyta</taxon>
        <taxon>Spermatophyta</taxon>
        <taxon>Magnoliopsida</taxon>
        <taxon>eudicotyledons</taxon>
        <taxon>Gunneridae</taxon>
        <taxon>Pentapetalae</taxon>
        <taxon>asterids</taxon>
        <taxon>Cornales</taxon>
        <taxon>Nyssaceae</taxon>
        <taxon>Davidia</taxon>
    </lineage>
</organism>
<feature type="transmembrane region" description="Helical" evidence="2">
    <location>
        <begin position="128"/>
        <end position="146"/>
    </location>
</feature>
<feature type="compositionally biased region" description="Basic and acidic residues" evidence="1">
    <location>
        <begin position="169"/>
        <end position="179"/>
    </location>
</feature>
<dbReference type="PANTHER" id="PTHR36777">
    <property type="entry name" value="EXPRESSED PROTEIN"/>
    <property type="match status" value="1"/>
</dbReference>
<dbReference type="EMBL" id="GHES01044799">
    <property type="protein sequence ID" value="MPA75358.1"/>
    <property type="molecule type" value="Transcribed_RNA"/>
</dbReference>
<evidence type="ECO:0000313" key="3">
    <source>
        <dbReference type="EMBL" id="MPA75358.1"/>
    </source>
</evidence>
<dbReference type="PANTHER" id="PTHR36777:SF2">
    <property type="entry name" value="EXPRESSED PROTEIN"/>
    <property type="match status" value="1"/>
</dbReference>
<proteinExistence type="predicted"/>
<accession>A0A5B7C3I6</accession>
<feature type="region of interest" description="Disordered" evidence="1">
    <location>
        <begin position="152"/>
        <end position="179"/>
    </location>
</feature>
<reference evidence="3" key="1">
    <citation type="submission" date="2019-08" db="EMBL/GenBank/DDBJ databases">
        <title>Reference gene set and small RNA set construction with multiple tissues from Davidia involucrata Baill.</title>
        <authorList>
            <person name="Yang H."/>
            <person name="Zhou C."/>
            <person name="Li G."/>
            <person name="Wang J."/>
            <person name="Gao P."/>
            <person name="Wang M."/>
            <person name="Wang R."/>
            <person name="Zhao Y."/>
        </authorList>
    </citation>
    <scope>NUCLEOTIDE SEQUENCE</scope>
    <source>
        <tissue evidence="3">Mixed with DoveR01_LX</tissue>
    </source>
</reference>